<feature type="site" description="Important for substrate specificity" evidence="3">
    <location>
        <position position="165"/>
    </location>
</feature>
<evidence type="ECO:0000256" key="1">
    <source>
        <dbReference type="ARBA" id="ARBA00022676"/>
    </source>
</evidence>
<keyword evidence="3" id="KW-0660">Purine salvage</keyword>
<feature type="domain" description="Nucleoside phosphorylase" evidence="4">
    <location>
        <begin position="2"/>
        <end position="241"/>
    </location>
</feature>
<dbReference type="NCBIfam" id="NF006599">
    <property type="entry name" value="PRK09136.1"/>
    <property type="match status" value="1"/>
</dbReference>
<comment type="miscellaneous">
    <text evidence="3">Although this enzyme belongs to the family of MTA phosphorylases based on sequence homology, it has been shown that conserved amino acid substitutions in the substrate binding pocket convert the substrate specificity of this enzyme from 6-aminopurines to 6-oxopurines.</text>
</comment>
<evidence type="ECO:0000313" key="5">
    <source>
        <dbReference type="EMBL" id="ABL97751.1"/>
    </source>
</evidence>
<evidence type="ECO:0000256" key="3">
    <source>
        <dbReference type="HAMAP-Rule" id="MF_01963"/>
    </source>
</evidence>
<dbReference type="Pfam" id="PF01048">
    <property type="entry name" value="PNP_UDP_1"/>
    <property type="match status" value="1"/>
</dbReference>
<dbReference type="GO" id="GO:0017061">
    <property type="term" value="F:S-methyl-5-thioadenosine phosphorylase activity"/>
    <property type="evidence" value="ECO:0007669"/>
    <property type="project" value="InterPro"/>
</dbReference>
<sequence length="248" mass="27120">MIGVIGGTGLRKIDGLNITRESLVDTPYGKPSDKILVGKLEDRDVAFLARHGEGHTIPPHLINYRANIYALENIGVEAILGIATVGSIPSEIQPGSIVLPHQVIDYTYGREHTYFDGIKNPVSHIDFTHPYNSDLRKLLCKNTFLKNINFITEGVYAAVQGPRLETAAEIDKYERDGATIVGMTGMPEASLAREVNLPYAAICPVANFAAGRVSSKEGITHEEINKQSEIMSLNVSKYLKVVIQAYGN</sequence>
<keyword evidence="1 3" id="KW-0328">Glycosyltransferase</keyword>
<dbReference type="EC" id="2.4.2.1" evidence="3"/>
<name>A4GI40_9BACT</name>
<dbReference type="PANTHER" id="PTHR42679">
    <property type="entry name" value="S-METHYL-5'-THIOADENOSINE PHOSPHORYLASE"/>
    <property type="match status" value="1"/>
</dbReference>
<feature type="binding site" evidence="3">
    <location>
        <position position="183"/>
    </location>
    <ligand>
        <name>substrate</name>
    </ligand>
</feature>
<dbReference type="InterPro" id="IPR010044">
    <property type="entry name" value="MTAP"/>
</dbReference>
<dbReference type="HAMAP" id="MF_01963">
    <property type="entry name" value="MTAP"/>
    <property type="match status" value="1"/>
</dbReference>
<dbReference type="EMBL" id="EF089400">
    <property type="protein sequence ID" value="ABL97751.1"/>
    <property type="molecule type" value="Genomic_DNA"/>
</dbReference>
<accession>A4GI40</accession>
<evidence type="ECO:0000256" key="2">
    <source>
        <dbReference type="ARBA" id="ARBA00022679"/>
    </source>
</evidence>
<comment type="pathway">
    <text evidence="3">Purine metabolism; purine nucleoside salvage.</text>
</comment>
<dbReference type="InterPro" id="IPR000845">
    <property type="entry name" value="Nucleoside_phosphorylase_d"/>
</dbReference>
<comment type="subunit">
    <text evidence="3">Homohexamer. Dimer of a homotrimer.</text>
</comment>
<dbReference type="GO" id="GO:0006166">
    <property type="term" value="P:purine ribonucleoside salvage"/>
    <property type="evidence" value="ECO:0007669"/>
    <property type="project" value="UniProtKB-UniRule"/>
</dbReference>
<comment type="caution">
    <text evidence="3">Lacks conserved residue(s) required for the propagation of feature annotation.</text>
</comment>
<feature type="binding site" evidence="3">
    <location>
        <position position="184"/>
    </location>
    <ligand>
        <name>phosphate</name>
        <dbReference type="ChEBI" id="CHEBI:43474"/>
    </ligand>
</feature>
<dbReference type="AlphaFoldDB" id="A4GI40"/>
<dbReference type="SUPFAM" id="SSF53167">
    <property type="entry name" value="Purine and uridine phosphorylases"/>
    <property type="match status" value="1"/>
</dbReference>
<reference evidence="5" key="1">
    <citation type="journal article" date="2007" name="Environ. Microbiol.">
        <title>Proteorhodopsin photosystem gene clusters exhibit co-evolutionary trends and shared ancestry among diverse marine microbial phyla.</title>
        <authorList>
            <person name="McCarren J."/>
            <person name="Delong E.F."/>
        </authorList>
    </citation>
    <scope>NUCLEOTIDE SEQUENCE</scope>
</reference>
<proteinExistence type="inferred from homology"/>
<feature type="binding site" evidence="3">
    <location>
        <begin position="50"/>
        <end position="51"/>
    </location>
    <ligand>
        <name>phosphate</name>
        <dbReference type="ChEBI" id="CHEBI:43474"/>
    </ligand>
</feature>
<dbReference type="GO" id="GO:0005829">
    <property type="term" value="C:cytosol"/>
    <property type="evidence" value="ECO:0007669"/>
    <property type="project" value="TreeGrafter"/>
</dbReference>
<evidence type="ECO:0000259" key="4">
    <source>
        <dbReference type="Pfam" id="PF01048"/>
    </source>
</evidence>
<dbReference type="UniPathway" id="UPA00606"/>
<dbReference type="Gene3D" id="3.40.50.1580">
    <property type="entry name" value="Nucleoside phosphorylase domain"/>
    <property type="match status" value="1"/>
</dbReference>
<feature type="binding site" evidence="3">
    <location>
        <begin position="207"/>
        <end position="209"/>
    </location>
    <ligand>
        <name>substrate</name>
    </ligand>
</feature>
<keyword evidence="2 3" id="KW-0808">Transferase</keyword>
<feature type="binding site" evidence="3">
    <location>
        <position position="8"/>
    </location>
    <ligand>
        <name>phosphate</name>
        <dbReference type="ChEBI" id="CHEBI:43474"/>
    </ligand>
</feature>
<organism evidence="5">
    <name type="scientific">uncultured marine bacterium EB0_41B09</name>
    <dbReference type="NCBI Taxonomy" id="415438"/>
    <lineage>
        <taxon>Bacteria</taxon>
        <taxon>environmental samples</taxon>
    </lineage>
</organism>
<comment type="catalytic activity">
    <reaction evidence="3">
        <text>a purine D-ribonucleoside + phosphate = a purine nucleobase + alpha-D-ribose 1-phosphate</text>
        <dbReference type="Rhea" id="RHEA:19805"/>
        <dbReference type="ChEBI" id="CHEBI:26386"/>
        <dbReference type="ChEBI" id="CHEBI:43474"/>
        <dbReference type="ChEBI" id="CHEBI:57720"/>
        <dbReference type="ChEBI" id="CHEBI:142355"/>
        <dbReference type="EC" id="2.4.2.1"/>
    </reaction>
</comment>
<dbReference type="GO" id="GO:0019509">
    <property type="term" value="P:L-methionine salvage from methylthioadenosine"/>
    <property type="evidence" value="ECO:0007669"/>
    <property type="project" value="TreeGrafter"/>
</dbReference>
<comment type="similarity">
    <text evidence="3">Belongs to the PNP/MTAP phosphorylase family. MTAP subfamily.</text>
</comment>
<comment type="function">
    <text evidence="3">Purine nucleoside phosphorylase which is highly specific for 6-oxopurine nucleosides. Cleaves guanosine or inosine to respective bases and sugar-1-phosphate molecules. Involved in purine salvage.</text>
</comment>
<feature type="site" description="Important for substrate specificity" evidence="3">
    <location>
        <position position="221"/>
    </location>
</feature>
<gene>
    <name evidence="5" type="ORF">MBMO_EB0-41B09.0021</name>
</gene>
<dbReference type="CDD" id="cd09010">
    <property type="entry name" value="MTAP_SsMTAPII_like_MTIP"/>
    <property type="match status" value="1"/>
</dbReference>
<protein>
    <recommendedName>
        <fullName evidence="3">Probable 6-oxopurine nucleoside phosphorylase</fullName>
        <ecNumber evidence="3">2.4.2.1</ecNumber>
    </recommendedName>
    <alternativeName>
        <fullName evidence="3">Purine nucleoside phosphorylase</fullName>
        <shortName evidence="3">PNP</shortName>
    </alternativeName>
</protein>
<dbReference type="PANTHER" id="PTHR42679:SF2">
    <property type="entry name" value="S-METHYL-5'-THIOADENOSINE PHOSPHORYLASE"/>
    <property type="match status" value="1"/>
</dbReference>
<dbReference type="InterPro" id="IPR035994">
    <property type="entry name" value="Nucleoside_phosphorylase_sf"/>
</dbReference>